<dbReference type="InterPro" id="IPR039261">
    <property type="entry name" value="FNR_nucleotide-bd"/>
</dbReference>
<dbReference type="eggNOG" id="KOG0534">
    <property type="taxonomic scope" value="Eukaryota"/>
</dbReference>
<organism evidence="3 4">
    <name type="scientific">Arthroderma otae (strain ATCC MYA-4605 / CBS 113480)</name>
    <name type="common">Microsporum canis</name>
    <dbReference type="NCBI Taxonomy" id="554155"/>
    <lineage>
        <taxon>Eukaryota</taxon>
        <taxon>Fungi</taxon>
        <taxon>Dikarya</taxon>
        <taxon>Ascomycota</taxon>
        <taxon>Pezizomycotina</taxon>
        <taxon>Eurotiomycetes</taxon>
        <taxon>Eurotiomycetidae</taxon>
        <taxon>Onygenales</taxon>
        <taxon>Arthrodermataceae</taxon>
        <taxon>Microsporum</taxon>
    </lineage>
</organism>
<protein>
    <recommendedName>
        <fullName evidence="5">FAD-binding FR-type domain-containing protein</fullName>
    </recommendedName>
</protein>
<keyword evidence="2" id="KW-0520">NAD</keyword>
<dbReference type="STRING" id="554155.C5FEU6"/>
<evidence type="ECO:0008006" key="5">
    <source>
        <dbReference type="Google" id="ProtNLM"/>
    </source>
</evidence>
<reference evidence="4" key="1">
    <citation type="journal article" date="2012" name="MBio">
        <title>Comparative genome analysis of Trichophyton rubrum and related dermatophytes reveals candidate genes involved in infection.</title>
        <authorList>
            <person name="Martinez D.A."/>
            <person name="Oliver B.G."/>
            <person name="Graeser Y."/>
            <person name="Goldberg J.M."/>
            <person name="Li W."/>
            <person name="Martinez-Rossi N.M."/>
            <person name="Monod M."/>
            <person name="Shelest E."/>
            <person name="Barton R.C."/>
            <person name="Birch E."/>
            <person name="Brakhage A.A."/>
            <person name="Chen Z."/>
            <person name="Gurr S.J."/>
            <person name="Heiman D."/>
            <person name="Heitman J."/>
            <person name="Kosti I."/>
            <person name="Rossi A."/>
            <person name="Saif S."/>
            <person name="Samalova M."/>
            <person name="Saunders C.W."/>
            <person name="Shea T."/>
            <person name="Summerbell R.C."/>
            <person name="Xu J."/>
            <person name="Young S."/>
            <person name="Zeng Q."/>
            <person name="Birren B.W."/>
            <person name="Cuomo C.A."/>
            <person name="White T.C."/>
        </authorList>
    </citation>
    <scope>NUCLEOTIDE SEQUENCE [LARGE SCALE GENOMIC DNA]</scope>
    <source>
        <strain evidence="4">ATCC MYA-4605 / CBS 113480</strain>
    </source>
</reference>
<evidence type="ECO:0000256" key="2">
    <source>
        <dbReference type="ARBA" id="ARBA00023027"/>
    </source>
</evidence>
<keyword evidence="4" id="KW-1185">Reference proteome</keyword>
<dbReference type="HOGENOM" id="CLU_003827_7_1_1"/>
<dbReference type="Proteomes" id="UP000002035">
    <property type="component" value="Unassembled WGS sequence"/>
</dbReference>
<dbReference type="GO" id="GO:0005739">
    <property type="term" value="C:mitochondrion"/>
    <property type="evidence" value="ECO:0007669"/>
    <property type="project" value="TreeGrafter"/>
</dbReference>
<dbReference type="RefSeq" id="XP_002851024.1">
    <property type="nucleotide sequence ID" value="XM_002850978.1"/>
</dbReference>
<dbReference type="EMBL" id="DS995701">
    <property type="protein sequence ID" value="EEQ28240.1"/>
    <property type="molecule type" value="Genomic_DNA"/>
</dbReference>
<evidence type="ECO:0000313" key="3">
    <source>
        <dbReference type="EMBL" id="EEQ28240.1"/>
    </source>
</evidence>
<proteinExistence type="predicted"/>
<dbReference type="PANTHER" id="PTHR46505:SF1">
    <property type="entry name" value="OXIDOREDUCTASE NAD-BINDING DOMAIN-CONTAINING PROTEIN 1"/>
    <property type="match status" value="1"/>
</dbReference>
<dbReference type="InterPro" id="IPR052128">
    <property type="entry name" value="Oxidoreductase_NAD-binding"/>
</dbReference>
<sequence>MARPRLYRLRYLSYLYTTPRSYTTMLEVQKSKPHELRTAGQPRQSSFYQLKVYHISQINPTIRLVRFNIISSCDSLDWSGGNSESWLDVHIPNIKHAGGFTITSTPQDASPQPTTNAATDDSNSSLPYLELAVQFSPTNPAAKWFWQPVELILNTPVKVRVGGNFVWPPPNGMSFDEIKKIVLVAGGVGINPLISMISYIHQTRSSLPSSMVHLLYSTKVPSQSKSPPTIPIDRMIPSKAGNNVLTSPAFQILFLDRLQRILRNWDEGGENNNPLDIQLFITNMSSESGDGCTTNLRSDISDLDNRITTFDRRIGVEDLRRAIGENEEIRNGTVCYICGPPSMTDSIAKELQNILGDRKSEGKERVFFEKWW</sequence>
<name>C5FEU6_ARTOC</name>
<evidence type="ECO:0000313" key="4">
    <source>
        <dbReference type="Proteomes" id="UP000002035"/>
    </source>
</evidence>
<evidence type="ECO:0000256" key="1">
    <source>
        <dbReference type="ARBA" id="ARBA00023002"/>
    </source>
</evidence>
<dbReference type="AlphaFoldDB" id="C5FEU6"/>
<dbReference type="PANTHER" id="PTHR46505">
    <property type="entry name" value="OXIDOREDUCTASE NAD-BINDING DOMAIN-CONTAINING PROTEIN 1"/>
    <property type="match status" value="1"/>
</dbReference>
<dbReference type="CDD" id="cd00322">
    <property type="entry name" value="FNR_like"/>
    <property type="match status" value="1"/>
</dbReference>
<keyword evidence="1" id="KW-0560">Oxidoreductase</keyword>
<dbReference type="OrthoDB" id="436496at2759"/>
<dbReference type="VEuPathDB" id="FungiDB:MCYG_01128"/>
<dbReference type="GO" id="GO:0016491">
    <property type="term" value="F:oxidoreductase activity"/>
    <property type="evidence" value="ECO:0007669"/>
    <property type="project" value="UniProtKB-KW"/>
</dbReference>
<gene>
    <name evidence="3" type="ORF">MCYG_01128</name>
</gene>
<dbReference type="OMA" id="WIDFFIP"/>
<accession>C5FEU6</accession>
<dbReference type="SUPFAM" id="SSF52343">
    <property type="entry name" value="Ferredoxin reductase-like, C-terminal NADP-linked domain"/>
    <property type="match status" value="1"/>
</dbReference>
<dbReference type="GeneID" id="9228485"/>
<dbReference type="Gene3D" id="3.40.50.80">
    <property type="entry name" value="Nucleotide-binding domain of ferredoxin-NADP reductase (FNR) module"/>
    <property type="match status" value="1"/>
</dbReference>